<dbReference type="GO" id="GO:0048034">
    <property type="term" value="P:heme O biosynthetic process"/>
    <property type="evidence" value="ECO:0007669"/>
    <property type="project" value="UniProtKB-UniRule"/>
</dbReference>
<organism evidence="15 16">
    <name type="scientific">Roseiarcus fermentans</name>
    <dbReference type="NCBI Taxonomy" id="1473586"/>
    <lineage>
        <taxon>Bacteria</taxon>
        <taxon>Pseudomonadati</taxon>
        <taxon>Pseudomonadota</taxon>
        <taxon>Alphaproteobacteria</taxon>
        <taxon>Hyphomicrobiales</taxon>
        <taxon>Roseiarcaceae</taxon>
        <taxon>Roseiarcus</taxon>
    </lineage>
</organism>
<comment type="miscellaneous">
    <text evidence="14">Carbon 2 of the heme B porphyrin ring is defined according to the Fischer nomenclature.</text>
</comment>
<dbReference type="NCBIfam" id="TIGR01473">
    <property type="entry name" value="cyoE_ctaB"/>
    <property type="match status" value="1"/>
</dbReference>
<evidence type="ECO:0000256" key="2">
    <source>
        <dbReference type="ARBA" id="ARBA00004919"/>
    </source>
</evidence>
<keyword evidence="8 14" id="KW-0350">Heme biosynthesis</keyword>
<comment type="function">
    <text evidence="14">Converts heme B (protoheme IX) to heme O by substitution of the vinyl group on carbon 2 of heme B porphyrin ring with a hydroxyethyl farnesyl side group.</text>
</comment>
<dbReference type="CDD" id="cd13957">
    <property type="entry name" value="PT_UbiA_Cox10"/>
    <property type="match status" value="1"/>
</dbReference>
<dbReference type="GO" id="GO:0008495">
    <property type="term" value="F:protoheme IX farnesyltransferase activity"/>
    <property type="evidence" value="ECO:0007669"/>
    <property type="project" value="UniProtKB-UniRule"/>
</dbReference>
<dbReference type="EC" id="2.5.1.141" evidence="3 14"/>
<dbReference type="AlphaFoldDB" id="A0A366F541"/>
<evidence type="ECO:0000256" key="6">
    <source>
        <dbReference type="ARBA" id="ARBA00022692"/>
    </source>
</evidence>
<keyword evidence="7 14" id="KW-1133">Transmembrane helix</keyword>
<dbReference type="InterPro" id="IPR006369">
    <property type="entry name" value="Protohaem_IX_farnesylTrfase"/>
</dbReference>
<comment type="pathway">
    <text evidence="2 14">Porphyrin-containing compound metabolism; heme O biosynthesis; heme O from protoheme: step 1/1.</text>
</comment>
<evidence type="ECO:0000313" key="16">
    <source>
        <dbReference type="Proteomes" id="UP000253529"/>
    </source>
</evidence>
<keyword evidence="6 14" id="KW-0812">Transmembrane</keyword>
<dbReference type="PROSITE" id="PS00943">
    <property type="entry name" value="UBIA"/>
    <property type="match status" value="1"/>
</dbReference>
<dbReference type="PANTHER" id="PTHR43448:SF7">
    <property type="entry name" value="4-HYDROXYBENZOATE SOLANESYLTRANSFERASE"/>
    <property type="match status" value="1"/>
</dbReference>
<evidence type="ECO:0000256" key="14">
    <source>
        <dbReference type="HAMAP-Rule" id="MF_00154"/>
    </source>
</evidence>
<feature type="transmembrane region" description="Helical" evidence="14">
    <location>
        <begin position="160"/>
        <end position="178"/>
    </location>
</feature>
<sequence>MRMGTSRVGVRAIATGEPAAEARPSRSVMDHLVLLKPRVMSLVVFTGAVGYLLAPGPLDGLKLLATLSAMAAGAGACGALNMWWDADIDARMARTAMRPIPRGSVPPHEALAIGVLLSVVSVIALGLRANWLAASLLVLTIAVYIPLYSMTLKRRTPLNIVIGGAAGALPPMIGWAAASGSMTLGSVALFLLIFLWTPPHFWALAICRTTDYERVGVPMLPNVAGPVETCRQILLYSVALAASTYGPLVIPGVGPLYVAVATACNAVFLWRALALYRLRLGDESVRRKAAMALFRFSILYMFLLFATLLAEALLRG</sequence>
<dbReference type="Proteomes" id="UP000253529">
    <property type="component" value="Unassembled WGS sequence"/>
</dbReference>
<feature type="transmembrane region" description="Helical" evidence="14">
    <location>
        <begin position="39"/>
        <end position="58"/>
    </location>
</feature>
<dbReference type="HAMAP" id="MF_00154">
    <property type="entry name" value="CyoE_CtaB"/>
    <property type="match status" value="1"/>
</dbReference>
<name>A0A366F541_9HYPH</name>
<reference evidence="15 16" key="1">
    <citation type="submission" date="2018-06" db="EMBL/GenBank/DDBJ databases">
        <title>Genomic Encyclopedia of Type Strains, Phase IV (KMG-IV): sequencing the most valuable type-strain genomes for metagenomic binning, comparative biology and taxonomic classification.</title>
        <authorList>
            <person name="Goeker M."/>
        </authorList>
    </citation>
    <scope>NUCLEOTIDE SEQUENCE [LARGE SCALE GENOMIC DNA]</scope>
    <source>
        <strain evidence="15 16">DSM 24875</strain>
    </source>
</reference>
<keyword evidence="4 14" id="KW-1003">Cell membrane</keyword>
<evidence type="ECO:0000256" key="12">
    <source>
        <dbReference type="ARBA" id="ARBA00042475"/>
    </source>
</evidence>
<dbReference type="InterPro" id="IPR000537">
    <property type="entry name" value="UbiA_prenyltransferase"/>
</dbReference>
<keyword evidence="16" id="KW-1185">Reference proteome</keyword>
<protein>
    <recommendedName>
        <fullName evidence="11 14">Protoheme IX farnesyltransferase</fullName>
        <ecNumber evidence="3 14">2.5.1.141</ecNumber>
    </recommendedName>
    <alternativeName>
        <fullName evidence="12 14">Heme B farnesyltransferase</fullName>
    </alternativeName>
    <alternativeName>
        <fullName evidence="10 14">Heme O synthase</fullName>
    </alternativeName>
</protein>
<comment type="caution">
    <text evidence="15">The sequence shown here is derived from an EMBL/GenBank/DDBJ whole genome shotgun (WGS) entry which is preliminary data.</text>
</comment>
<dbReference type="UniPathway" id="UPA00834">
    <property type="reaction ID" value="UER00712"/>
</dbReference>
<dbReference type="NCBIfam" id="NF003349">
    <property type="entry name" value="PRK04375.1-2"/>
    <property type="match status" value="1"/>
</dbReference>
<feature type="transmembrane region" description="Helical" evidence="14">
    <location>
        <begin position="105"/>
        <end position="125"/>
    </location>
</feature>
<evidence type="ECO:0000256" key="4">
    <source>
        <dbReference type="ARBA" id="ARBA00022475"/>
    </source>
</evidence>
<evidence type="ECO:0000256" key="7">
    <source>
        <dbReference type="ARBA" id="ARBA00022989"/>
    </source>
</evidence>
<evidence type="ECO:0000313" key="15">
    <source>
        <dbReference type="EMBL" id="RBP09734.1"/>
    </source>
</evidence>
<evidence type="ECO:0000256" key="8">
    <source>
        <dbReference type="ARBA" id="ARBA00023133"/>
    </source>
</evidence>
<feature type="transmembrane region" description="Helical" evidence="14">
    <location>
        <begin position="184"/>
        <end position="204"/>
    </location>
</feature>
<dbReference type="Gene3D" id="1.10.357.140">
    <property type="entry name" value="UbiA prenyltransferase"/>
    <property type="match status" value="1"/>
</dbReference>
<evidence type="ECO:0000256" key="1">
    <source>
        <dbReference type="ARBA" id="ARBA00004651"/>
    </source>
</evidence>
<accession>A0A366F541</accession>
<keyword evidence="9 14" id="KW-0472">Membrane</keyword>
<dbReference type="Pfam" id="PF01040">
    <property type="entry name" value="UbiA"/>
    <property type="match status" value="1"/>
</dbReference>
<comment type="subcellular location">
    <subcellularLocation>
        <location evidence="1 14">Cell membrane</location>
        <topology evidence="1 14">Multi-pass membrane protein</topology>
    </subcellularLocation>
</comment>
<comment type="catalytic activity">
    <reaction evidence="13 14">
        <text>heme b + (2E,6E)-farnesyl diphosphate + H2O = Fe(II)-heme o + diphosphate</text>
        <dbReference type="Rhea" id="RHEA:28070"/>
        <dbReference type="ChEBI" id="CHEBI:15377"/>
        <dbReference type="ChEBI" id="CHEBI:33019"/>
        <dbReference type="ChEBI" id="CHEBI:60344"/>
        <dbReference type="ChEBI" id="CHEBI:60530"/>
        <dbReference type="ChEBI" id="CHEBI:175763"/>
        <dbReference type="EC" id="2.5.1.141"/>
    </reaction>
</comment>
<feature type="transmembrane region" description="Helical" evidence="14">
    <location>
        <begin position="131"/>
        <end position="148"/>
    </location>
</feature>
<dbReference type="PANTHER" id="PTHR43448">
    <property type="entry name" value="PROTOHEME IX FARNESYLTRANSFERASE, MITOCHONDRIAL"/>
    <property type="match status" value="1"/>
</dbReference>
<keyword evidence="5 14" id="KW-0808">Transferase</keyword>
<evidence type="ECO:0000256" key="10">
    <source>
        <dbReference type="ARBA" id="ARBA00030253"/>
    </source>
</evidence>
<feature type="transmembrane region" description="Helical" evidence="14">
    <location>
        <begin position="256"/>
        <end position="278"/>
    </location>
</feature>
<feature type="transmembrane region" description="Helical" evidence="14">
    <location>
        <begin position="64"/>
        <end position="84"/>
    </location>
</feature>
<dbReference type="InterPro" id="IPR044878">
    <property type="entry name" value="UbiA_sf"/>
</dbReference>
<feature type="transmembrane region" description="Helical" evidence="14">
    <location>
        <begin position="233"/>
        <end position="250"/>
    </location>
</feature>
<dbReference type="InterPro" id="IPR030470">
    <property type="entry name" value="UbiA_prenylTrfase_CS"/>
</dbReference>
<feature type="transmembrane region" description="Helical" evidence="14">
    <location>
        <begin position="290"/>
        <end position="310"/>
    </location>
</feature>
<dbReference type="GO" id="GO:0005886">
    <property type="term" value="C:plasma membrane"/>
    <property type="evidence" value="ECO:0007669"/>
    <property type="project" value="UniProtKB-SubCell"/>
</dbReference>
<evidence type="ECO:0000256" key="3">
    <source>
        <dbReference type="ARBA" id="ARBA00012292"/>
    </source>
</evidence>
<evidence type="ECO:0000256" key="5">
    <source>
        <dbReference type="ARBA" id="ARBA00022679"/>
    </source>
</evidence>
<evidence type="ECO:0000256" key="13">
    <source>
        <dbReference type="ARBA" id="ARBA00047690"/>
    </source>
</evidence>
<evidence type="ECO:0000256" key="11">
    <source>
        <dbReference type="ARBA" id="ARBA00040810"/>
    </source>
</evidence>
<evidence type="ECO:0000256" key="9">
    <source>
        <dbReference type="ARBA" id="ARBA00023136"/>
    </source>
</evidence>
<comment type="similarity">
    <text evidence="14">Belongs to the UbiA prenyltransferase family. Protoheme IX farnesyltransferase subfamily.</text>
</comment>
<proteinExistence type="inferred from homology"/>
<gene>
    <name evidence="14" type="primary">ctaB</name>
    <name evidence="15" type="ORF">DFR50_12180</name>
</gene>
<dbReference type="EMBL" id="QNRK01000021">
    <property type="protein sequence ID" value="RBP09734.1"/>
    <property type="molecule type" value="Genomic_DNA"/>
</dbReference>